<dbReference type="InterPro" id="IPR001240">
    <property type="entry name" value="PRAI_dom"/>
</dbReference>
<dbReference type="Gene3D" id="3.20.20.70">
    <property type="entry name" value="Aldolase class I"/>
    <property type="match status" value="1"/>
</dbReference>
<dbReference type="GO" id="GO:0004640">
    <property type="term" value="F:phosphoribosylanthranilate isomerase activity"/>
    <property type="evidence" value="ECO:0007669"/>
    <property type="project" value="UniProtKB-EC"/>
</dbReference>
<dbReference type="CDD" id="cd00405">
    <property type="entry name" value="PRAI"/>
    <property type="match status" value="1"/>
</dbReference>
<keyword evidence="4" id="KW-0028">Amino-acid biosynthesis</keyword>
<dbReference type="GO" id="GO:0000162">
    <property type="term" value="P:L-tryptophan biosynthetic process"/>
    <property type="evidence" value="ECO:0007669"/>
    <property type="project" value="UniProtKB-UniPathway"/>
</dbReference>
<evidence type="ECO:0000259" key="8">
    <source>
        <dbReference type="Pfam" id="PF00697"/>
    </source>
</evidence>
<accession>A0A3B1AGT8</accession>
<dbReference type="InterPro" id="IPR011060">
    <property type="entry name" value="RibuloseP-bd_barrel"/>
</dbReference>
<evidence type="ECO:0000256" key="4">
    <source>
        <dbReference type="ARBA" id="ARBA00022605"/>
    </source>
</evidence>
<sequence>MRTRIKICGFTRPDDARQAATLGVDAIGLVFYAPSPRAVDIARAQAIIEALPPFVSRVGLFVDESAAQVQAVLEQVALDLLQFHGDEAPDYCAQFGRPWLKAIRMREGVDLAREAERYRDAAGLLLDAYRPGTPGGTGESFAWSRVPQDLNLSIVLAGGLSSANVAEAIAMVRPFAVDLSGGVESAKGIKDRLKMAELVEAVHAADGRCRR</sequence>
<keyword evidence="5" id="KW-0822">Tryptophan biosynthesis</keyword>
<evidence type="ECO:0000313" key="9">
    <source>
        <dbReference type="EMBL" id="VAX02982.1"/>
    </source>
</evidence>
<dbReference type="InterPro" id="IPR044643">
    <property type="entry name" value="TrpF_fam"/>
</dbReference>
<protein>
    <recommendedName>
        <fullName evidence="3">phosphoribosylanthranilate isomerase</fullName>
        <ecNumber evidence="3">5.3.1.24</ecNumber>
    </recommendedName>
</protein>
<dbReference type="NCBIfam" id="NF002299">
    <property type="entry name" value="PRK01222.1-6"/>
    <property type="match status" value="1"/>
</dbReference>
<comment type="pathway">
    <text evidence="1">Amino-acid biosynthesis; L-tryptophan biosynthesis; L-tryptophan from chorismate: step 3/5.</text>
</comment>
<evidence type="ECO:0000256" key="3">
    <source>
        <dbReference type="ARBA" id="ARBA00012572"/>
    </source>
</evidence>
<evidence type="ECO:0000256" key="1">
    <source>
        <dbReference type="ARBA" id="ARBA00004664"/>
    </source>
</evidence>
<dbReference type="Pfam" id="PF00697">
    <property type="entry name" value="PRAI"/>
    <property type="match status" value="1"/>
</dbReference>
<dbReference type="NCBIfam" id="NF002298">
    <property type="entry name" value="PRK01222.1-4"/>
    <property type="match status" value="1"/>
</dbReference>
<keyword evidence="7 9" id="KW-0413">Isomerase</keyword>
<comment type="similarity">
    <text evidence="2">Belongs to the TrpF family.</text>
</comment>
<dbReference type="SUPFAM" id="SSF51366">
    <property type="entry name" value="Ribulose-phoshate binding barrel"/>
    <property type="match status" value="1"/>
</dbReference>
<proteinExistence type="inferred from homology"/>
<organism evidence="9">
    <name type="scientific">hydrothermal vent metagenome</name>
    <dbReference type="NCBI Taxonomy" id="652676"/>
    <lineage>
        <taxon>unclassified sequences</taxon>
        <taxon>metagenomes</taxon>
        <taxon>ecological metagenomes</taxon>
    </lineage>
</organism>
<dbReference type="HAMAP" id="MF_00135">
    <property type="entry name" value="PRAI"/>
    <property type="match status" value="1"/>
</dbReference>
<dbReference type="EMBL" id="UOFU01000305">
    <property type="protein sequence ID" value="VAX02982.1"/>
    <property type="molecule type" value="Genomic_DNA"/>
</dbReference>
<evidence type="ECO:0000256" key="2">
    <source>
        <dbReference type="ARBA" id="ARBA00007571"/>
    </source>
</evidence>
<name>A0A3B1AGT8_9ZZZZ</name>
<dbReference type="PANTHER" id="PTHR42894">
    <property type="entry name" value="N-(5'-PHOSPHORIBOSYL)ANTHRANILATE ISOMERASE"/>
    <property type="match status" value="1"/>
</dbReference>
<dbReference type="AlphaFoldDB" id="A0A3B1AGT8"/>
<dbReference type="EC" id="5.3.1.24" evidence="3"/>
<reference evidence="9" key="1">
    <citation type="submission" date="2018-06" db="EMBL/GenBank/DDBJ databases">
        <authorList>
            <person name="Zhirakovskaya E."/>
        </authorList>
    </citation>
    <scope>NUCLEOTIDE SEQUENCE</scope>
</reference>
<feature type="domain" description="N-(5'phosphoribosyl) anthranilate isomerase (PRAI)" evidence="8">
    <location>
        <begin position="5"/>
        <end position="200"/>
    </location>
</feature>
<evidence type="ECO:0000256" key="7">
    <source>
        <dbReference type="ARBA" id="ARBA00023235"/>
    </source>
</evidence>
<dbReference type="PANTHER" id="PTHR42894:SF1">
    <property type="entry name" value="N-(5'-PHOSPHORIBOSYL)ANTHRANILATE ISOMERASE"/>
    <property type="match status" value="1"/>
</dbReference>
<evidence type="ECO:0000256" key="6">
    <source>
        <dbReference type="ARBA" id="ARBA00023141"/>
    </source>
</evidence>
<keyword evidence="6" id="KW-0057">Aromatic amino acid biosynthesis</keyword>
<evidence type="ECO:0000256" key="5">
    <source>
        <dbReference type="ARBA" id="ARBA00022822"/>
    </source>
</evidence>
<dbReference type="FunFam" id="3.20.20.70:FF:000075">
    <property type="entry name" value="Tryptophan biosynthesis protein TRP1"/>
    <property type="match status" value="1"/>
</dbReference>
<dbReference type="UniPathway" id="UPA00035">
    <property type="reaction ID" value="UER00042"/>
</dbReference>
<gene>
    <name evidence="9" type="ORF">MNBD_GAMMA20-1840</name>
</gene>
<dbReference type="InterPro" id="IPR013785">
    <property type="entry name" value="Aldolase_TIM"/>
</dbReference>